<accession>A0A016RSL1</accession>
<dbReference type="EMBL" id="JARK01001721">
    <property type="protein sequence ID" value="EYB81380.1"/>
    <property type="molecule type" value="Genomic_DNA"/>
</dbReference>
<reference evidence="2" key="1">
    <citation type="journal article" date="2015" name="Nat. Genet.">
        <title>The genome and transcriptome of the zoonotic hookworm Ancylostoma ceylanicum identify infection-specific gene families.</title>
        <authorList>
            <person name="Schwarz E.M."/>
            <person name="Hu Y."/>
            <person name="Antoshechkin I."/>
            <person name="Miller M.M."/>
            <person name="Sternberg P.W."/>
            <person name="Aroian R.V."/>
        </authorList>
    </citation>
    <scope>NUCLEOTIDE SEQUENCE</scope>
    <source>
        <strain evidence="2">HY135</strain>
    </source>
</reference>
<organism evidence="1 2">
    <name type="scientific">Ancylostoma ceylanicum</name>
    <dbReference type="NCBI Taxonomy" id="53326"/>
    <lineage>
        <taxon>Eukaryota</taxon>
        <taxon>Metazoa</taxon>
        <taxon>Ecdysozoa</taxon>
        <taxon>Nematoda</taxon>
        <taxon>Chromadorea</taxon>
        <taxon>Rhabditida</taxon>
        <taxon>Rhabditina</taxon>
        <taxon>Rhabditomorpha</taxon>
        <taxon>Strongyloidea</taxon>
        <taxon>Ancylostomatidae</taxon>
        <taxon>Ancylostomatinae</taxon>
        <taxon>Ancylostoma</taxon>
    </lineage>
</organism>
<protein>
    <submittedName>
        <fullName evidence="1">Uncharacterized protein</fullName>
    </submittedName>
</protein>
<evidence type="ECO:0000313" key="1">
    <source>
        <dbReference type="EMBL" id="EYB81380.1"/>
    </source>
</evidence>
<proteinExistence type="predicted"/>
<name>A0A016RSL1_9BILA</name>
<sequence length="85" mass="9827">MCSPPILPPTPQLLVEDFGFKHARIAVVVRFPCLRAKILTTTKSEASSELRSAQPIFQISQRFFRFHRRRLLLPRRGSTQESPHK</sequence>
<keyword evidence="2" id="KW-1185">Reference proteome</keyword>
<gene>
    <name evidence="1" type="primary">Acey_s0385.g423</name>
    <name evidence="1" type="ORF">Y032_0385g423</name>
</gene>
<comment type="caution">
    <text evidence="1">The sequence shown here is derived from an EMBL/GenBank/DDBJ whole genome shotgun (WGS) entry which is preliminary data.</text>
</comment>
<evidence type="ECO:0000313" key="2">
    <source>
        <dbReference type="Proteomes" id="UP000024635"/>
    </source>
</evidence>
<dbReference type="Proteomes" id="UP000024635">
    <property type="component" value="Unassembled WGS sequence"/>
</dbReference>
<dbReference type="AlphaFoldDB" id="A0A016RSL1"/>